<dbReference type="AlphaFoldDB" id="A0A251WVA2"/>
<dbReference type="PRINTS" id="PR01021">
    <property type="entry name" value="OMPADOMAIN"/>
</dbReference>
<dbReference type="CDD" id="cd07185">
    <property type="entry name" value="OmpA_C-like"/>
    <property type="match status" value="1"/>
</dbReference>
<dbReference type="Pfam" id="PF00691">
    <property type="entry name" value="OmpA"/>
    <property type="match status" value="1"/>
</dbReference>
<dbReference type="RefSeq" id="WP_165767794.1">
    <property type="nucleotide sequence ID" value="NZ_MSPP01000009.1"/>
</dbReference>
<accession>A0A251WVA2</accession>
<dbReference type="PANTHER" id="PTHR30329:SF21">
    <property type="entry name" value="LIPOPROTEIN YIAD-RELATED"/>
    <property type="match status" value="1"/>
</dbReference>
<dbReference type="NCBIfam" id="TIGR04225">
    <property type="entry name" value="CshA_fibril_rpt"/>
    <property type="match status" value="1"/>
</dbReference>
<dbReference type="Proteomes" id="UP000194664">
    <property type="component" value="Unassembled WGS sequence"/>
</dbReference>
<dbReference type="Gene3D" id="3.30.1330.60">
    <property type="entry name" value="OmpA-like domain"/>
    <property type="match status" value="1"/>
</dbReference>
<sequence length="854" mass="88293">EAGFTGDPTAIGYTVDDNDGNTSNVAALSIDYGDVPVAGDDTVNSDTLVPLTVEPLANDIDADGTLDPASVVLTGVGAPSGSILSADGKTLTVPGEGVWTVNATTGAITFTPESGMVGDATPAPYTVADNDGNVSNPATVSVTYGSTPEATDDTAAPTDPGPVMINPMVNDEGDFPLDPTSVILTGSNAPAGATLASDGKTLTVPGEGEWSVNPNSGMVMFTPAAGFSGTPTPAAYVISDVAGRTSNEATLSVSVLPAVGITANDDDGIVLDGLTGATSAASVLDNDTLDGEVISDPALVDVTTITAPAPAAGSITLNADGTITVAAGTTPGTYTLVYEICEVANPTNCSTAEVEMVVVDGPTALIDNIEEDLKTILQEDLANTLTMQSRQISGYSADAANQLRRRSNNTCTADVNALLIAENILFDTDKAIIKPESDPVLDALALILSTCPDGAFEIAGHTDSDASDAYNIDLSQRRVVAVLAALTARGVDTSGYVARGYGEREPIASNDTEEGKARNRRVEFRPIEGADETYAGTCENRFNLSRAFSANADENGMNANGSFVSDAHDCITDRREVYEGSLSYIDTEQGQTQSMINLSYRREQYKGDESVFGYFVGMYSSQSDVTRLATGEISGLGLNAGIYGANRLDRNLFLDYYLGAAVGRHEFDLNFDRADGTIAATGEYQYIAGFAGAALSGEVEIGTTTLAPRIGFDAVYTPGADVDVVAELGGLSQAGGLELDAITGGRAFAELRADQLINDGRANLWINPRVACYQSMGSMSGVCGYGASIGIETAGDDNELSYALELDSEWGDGYSFGSMTVSIERDLGFGTISGDAGLTSRGKANVGGALEIDF</sequence>
<proteinExistence type="predicted"/>
<dbReference type="InterPro" id="IPR036737">
    <property type="entry name" value="OmpA-like_sf"/>
</dbReference>
<comment type="caution">
    <text evidence="6">The sequence shown here is derived from an EMBL/GenBank/DDBJ whole genome shotgun (WGS) entry which is preliminary data.</text>
</comment>
<keyword evidence="7" id="KW-1185">Reference proteome</keyword>
<keyword evidence="2 4" id="KW-0472">Membrane</keyword>
<dbReference type="PROSITE" id="PS51123">
    <property type="entry name" value="OMPA_2"/>
    <property type="match status" value="1"/>
</dbReference>
<dbReference type="InterPro" id="IPR036709">
    <property type="entry name" value="Autotransporte_beta_dom_sf"/>
</dbReference>
<dbReference type="SUPFAM" id="SSF103515">
    <property type="entry name" value="Autotransporter"/>
    <property type="match status" value="1"/>
</dbReference>
<evidence type="ECO:0000313" key="6">
    <source>
        <dbReference type="EMBL" id="OUD08085.1"/>
    </source>
</evidence>
<evidence type="ECO:0000256" key="4">
    <source>
        <dbReference type="PROSITE-ProRule" id="PRU00473"/>
    </source>
</evidence>
<dbReference type="InterPro" id="IPR026395">
    <property type="entry name" value="CshA_fibril"/>
</dbReference>
<dbReference type="GO" id="GO:0009279">
    <property type="term" value="C:cell outer membrane"/>
    <property type="evidence" value="ECO:0007669"/>
    <property type="project" value="UniProtKB-SubCell"/>
</dbReference>
<dbReference type="InterPro" id="IPR050330">
    <property type="entry name" value="Bact_OuterMem_StrucFunc"/>
</dbReference>
<protein>
    <recommendedName>
        <fullName evidence="5">OmpA-like domain-containing protein</fullName>
    </recommendedName>
</protein>
<dbReference type="InterPro" id="IPR006664">
    <property type="entry name" value="OMP_bac"/>
</dbReference>
<organism evidence="6 7">
    <name type="scientific">Marivivens niveibacter</name>
    <dbReference type="NCBI Taxonomy" id="1930667"/>
    <lineage>
        <taxon>Bacteria</taxon>
        <taxon>Pseudomonadati</taxon>
        <taxon>Pseudomonadota</taxon>
        <taxon>Alphaproteobacteria</taxon>
        <taxon>Rhodobacterales</taxon>
        <taxon>Paracoccaceae</taxon>
        <taxon>Marivivens group</taxon>
        <taxon>Marivivens</taxon>
    </lineage>
</organism>
<name>A0A251WVA2_9RHOB</name>
<keyword evidence="3" id="KW-0998">Cell outer membrane</keyword>
<dbReference type="Pfam" id="PF19076">
    <property type="entry name" value="CshA_repeat"/>
    <property type="match status" value="2"/>
</dbReference>
<dbReference type="InterPro" id="IPR006665">
    <property type="entry name" value="OmpA-like"/>
</dbReference>
<reference evidence="6 7" key="1">
    <citation type="submission" date="2016-12" db="EMBL/GenBank/DDBJ databases">
        <title>The draft genome sequence of HSLHS2.</title>
        <authorList>
            <person name="Hu D."/>
            <person name="Wang L."/>
            <person name="Shao Z."/>
        </authorList>
    </citation>
    <scope>NUCLEOTIDE SEQUENCE [LARGE SCALE GENOMIC DNA]</scope>
    <source>
        <strain evidence="6">MCCC 1A06712</strain>
    </source>
</reference>
<evidence type="ECO:0000259" key="5">
    <source>
        <dbReference type="PROSITE" id="PS51123"/>
    </source>
</evidence>
<evidence type="ECO:0000256" key="1">
    <source>
        <dbReference type="ARBA" id="ARBA00004442"/>
    </source>
</evidence>
<dbReference type="PANTHER" id="PTHR30329">
    <property type="entry name" value="STATOR ELEMENT OF FLAGELLAR MOTOR COMPLEX"/>
    <property type="match status" value="1"/>
</dbReference>
<feature type="domain" description="OmpA-like" evidence="5">
    <location>
        <begin position="413"/>
        <end position="530"/>
    </location>
</feature>
<dbReference type="SUPFAM" id="SSF103088">
    <property type="entry name" value="OmpA-like"/>
    <property type="match status" value="1"/>
</dbReference>
<evidence type="ECO:0000256" key="2">
    <source>
        <dbReference type="ARBA" id="ARBA00023136"/>
    </source>
</evidence>
<comment type="subcellular location">
    <subcellularLocation>
        <location evidence="1">Cell outer membrane</location>
    </subcellularLocation>
</comment>
<dbReference type="EMBL" id="MSPP01000009">
    <property type="protein sequence ID" value="OUD08085.1"/>
    <property type="molecule type" value="Genomic_DNA"/>
</dbReference>
<evidence type="ECO:0000256" key="3">
    <source>
        <dbReference type="ARBA" id="ARBA00023237"/>
    </source>
</evidence>
<evidence type="ECO:0000313" key="7">
    <source>
        <dbReference type="Proteomes" id="UP000194664"/>
    </source>
</evidence>
<feature type="non-terminal residue" evidence="6">
    <location>
        <position position="1"/>
    </location>
</feature>
<gene>
    <name evidence="6" type="ORF">BVC71_15255</name>
</gene>